<evidence type="ECO:0000313" key="2">
    <source>
        <dbReference type="Proteomes" id="UP001253463"/>
    </source>
</evidence>
<reference evidence="1" key="1">
    <citation type="submission" date="2023-10" db="EMBL/GenBank/DDBJ databases">
        <authorList>
            <consortium name="PulseNet: The National Subtyping Network for Foodborne Disease Surveillance"/>
        </authorList>
    </citation>
    <scope>NUCLEOTIDE SEQUENCE</scope>
    <source>
        <strain evidence="1">PNUSAV004886</strain>
    </source>
</reference>
<gene>
    <name evidence="1" type="ORF">RZY48_004042</name>
</gene>
<dbReference type="EMBL" id="ABNSCA010000027">
    <property type="protein sequence ID" value="ELN6934541.1"/>
    <property type="molecule type" value="Genomic_DNA"/>
</dbReference>
<proteinExistence type="predicted"/>
<dbReference type="AlphaFoldDB" id="A0AAI9CY55"/>
<organism evidence="1 2">
    <name type="scientific">Vibrio navarrensis</name>
    <dbReference type="NCBI Taxonomy" id="29495"/>
    <lineage>
        <taxon>Bacteria</taxon>
        <taxon>Pseudomonadati</taxon>
        <taxon>Pseudomonadota</taxon>
        <taxon>Gammaproteobacteria</taxon>
        <taxon>Vibrionales</taxon>
        <taxon>Vibrionaceae</taxon>
        <taxon>Vibrio</taxon>
    </lineage>
</organism>
<sequence>MLKFKLTNCLRGIRNAWHFQYALGFVIKAECGRFCSALLTP</sequence>
<protein>
    <submittedName>
        <fullName evidence="1">DUF3265 domain-containing protein</fullName>
    </submittedName>
</protein>
<name>A0AAI9CY55_9VIBR</name>
<dbReference type="Proteomes" id="UP001253463">
    <property type="component" value="Unassembled WGS sequence"/>
</dbReference>
<evidence type="ECO:0000313" key="1">
    <source>
        <dbReference type="EMBL" id="ELN6934541.1"/>
    </source>
</evidence>
<accession>A0AAI9CY55</accession>
<dbReference type="AntiFam" id="ANF00277">
    <property type="entry name" value="Spurious ORF (formerly Pfam entry PF11665)"/>
</dbReference>
<comment type="caution">
    <text evidence="1">The sequence shown here is derived from an EMBL/GenBank/DDBJ whole genome shotgun (WGS) entry which is preliminary data.</text>
</comment>